<dbReference type="InterPro" id="IPR036236">
    <property type="entry name" value="Znf_C2H2_sf"/>
</dbReference>
<dbReference type="HOGENOM" id="CLU_696980_0_0_1"/>
<feature type="region of interest" description="Disordered" evidence="4">
    <location>
        <begin position="262"/>
        <end position="299"/>
    </location>
</feature>
<organism evidence="6 7">
    <name type="scientific">Nematostella vectensis</name>
    <name type="common">Starlet sea anemone</name>
    <dbReference type="NCBI Taxonomy" id="45351"/>
    <lineage>
        <taxon>Eukaryota</taxon>
        <taxon>Metazoa</taxon>
        <taxon>Cnidaria</taxon>
        <taxon>Anthozoa</taxon>
        <taxon>Hexacorallia</taxon>
        <taxon>Actiniaria</taxon>
        <taxon>Edwardsiidae</taxon>
        <taxon>Nematostella</taxon>
    </lineage>
</organism>
<feature type="domain" description="CHHC U11-48K-type" evidence="5">
    <location>
        <begin position="11"/>
        <end position="38"/>
    </location>
</feature>
<dbReference type="STRING" id="45351.A7SGL7"/>
<dbReference type="EMBL" id="DS469653">
    <property type="protein sequence ID" value="EDO37175.1"/>
    <property type="molecule type" value="Genomic_DNA"/>
</dbReference>
<feature type="compositionally biased region" description="Polar residues" evidence="4">
    <location>
        <begin position="333"/>
        <end position="347"/>
    </location>
</feature>
<dbReference type="PROSITE" id="PS51800">
    <property type="entry name" value="ZF_CHHC_U11_48K"/>
    <property type="match status" value="2"/>
</dbReference>
<feature type="region of interest" description="Disordered" evidence="4">
    <location>
        <begin position="112"/>
        <end position="135"/>
    </location>
</feature>
<reference evidence="6 7" key="1">
    <citation type="journal article" date="2007" name="Science">
        <title>Sea anemone genome reveals ancestral eumetazoan gene repertoire and genomic organization.</title>
        <authorList>
            <person name="Putnam N.H."/>
            <person name="Srivastava M."/>
            <person name="Hellsten U."/>
            <person name="Dirks B."/>
            <person name="Chapman J."/>
            <person name="Salamov A."/>
            <person name="Terry A."/>
            <person name="Shapiro H."/>
            <person name="Lindquist E."/>
            <person name="Kapitonov V.V."/>
            <person name="Jurka J."/>
            <person name="Genikhovich G."/>
            <person name="Grigoriev I.V."/>
            <person name="Lucas S.M."/>
            <person name="Steele R.E."/>
            <person name="Finnerty J.R."/>
            <person name="Technau U."/>
            <person name="Martindale M.Q."/>
            <person name="Rokhsar D.S."/>
        </authorList>
    </citation>
    <scope>NUCLEOTIDE SEQUENCE [LARGE SCALE GENOMIC DNA]</scope>
    <source>
        <strain evidence="7">CH2 X CH6</strain>
    </source>
</reference>
<dbReference type="InterPro" id="IPR051591">
    <property type="entry name" value="UPF0224_FAM112_RNA_Proc"/>
</dbReference>
<evidence type="ECO:0000256" key="2">
    <source>
        <dbReference type="ARBA" id="ARBA00022771"/>
    </source>
</evidence>
<evidence type="ECO:0000313" key="6">
    <source>
        <dbReference type="EMBL" id="EDO37175.1"/>
    </source>
</evidence>
<sequence>MALPVGPNGEMLVCPYDPVHIISAKRFQYHILKCRKNHPDKDFVTCPFNAKHIMLRPDLRHHIARCPDRAEIDKYSHRASEKDSEGFYFKGDTSVPSYMLILNPDEREAFKRNKRSQALRQQNQVQRRPEPTPRNSIFLHGLRAQTATNFNQPQMPTCTGSSPQGTSHNTSSRSVCKIDENVREAQRTAFAAQSSKAPWEDLLVSQNTGSEYGPQNMVYNGNQQEVHKEMDYSTKSWNESVNQTLKTASKNDSLRALARAQMEQFENSSQDTAHEPQGVNASTGSFPSTNSKLSRPMRGVSWTKNDSLRTQGHAQMGQCGNSSQDTTHEHQGVNASTGSFPSTNSKLSRPMRATGRAKLVAEARRTNFGMPGSENKTVTPVGRGRGMLKLFDMEEF</sequence>
<keyword evidence="1" id="KW-0479">Metal-binding</keyword>
<evidence type="ECO:0000256" key="3">
    <source>
        <dbReference type="ARBA" id="ARBA00022833"/>
    </source>
</evidence>
<dbReference type="Proteomes" id="UP000001593">
    <property type="component" value="Unassembled WGS sequence"/>
</dbReference>
<gene>
    <name evidence="6" type="ORF">NEMVEDRAFT_v1g245152</name>
</gene>
<dbReference type="SUPFAM" id="SSF57667">
    <property type="entry name" value="beta-beta-alpha zinc fingers"/>
    <property type="match status" value="1"/>
</dbReference>
<dbReference type="PANTHER" id="PTHR21402">
    <property type="entry name" value="GAMETOCYTE SPECIFIC FACTOR 1-RELATED"/>
    <property type="match status" value="1"/>
</dbReference>
<feature type="region of interest" description="Disordered" evidence="4">
    <location>
        <begin position="311"/>
        <end position="351"/>
    </location>
</feature>
<dbReference type="InParanoid" id="A7SGL7"/>
<dbReference type="InterPro" id="IPR022776">
    <property type="entry name" value="TRM13/UPF0224_CHHC_Znf_dom"/>
</dbReference>
<dbReference type="PANTHER" id="PTHR21402:SF5">
    <property type="entry name" value="GAMETOCYTE SPECIFIC FACTOR 1"/>
    <property type="match status" value="1"/>
</dbReference>
<keyword evidence="2" id="KW-0863">Zinc-finger</keyword>
<feature type="compositionally biased region" description="Polar residues" evidence="4">
    <location>
        <begin position="279"/>
        <end position="293"/>
    </location>
</feature>
<accession>A7SGL7</accession>
<dbReference type="AlphaFoldDB" id="A7SGL7"/>
<evidence type="ECO:0000259" key="5">
    <source>
        <dbReference type="PROSITE" id="PS51800"/>
    </source>
</evidence>
<keyword evidence="7" id="KW-1185">Reference proteome</keyword>
<evidence type="ECO:0000256" key="4">
    <source>
        <dbReference type="SAM" id="MobiDB-lite"/>
    </source>
</evidence>
<evidence type="ECO:0000256" key="1">
    <source>
        <dbReference type="ARBA" id="ARBA00022723"/>
    </source>
</evidence>
<dbReference type="eggNOG" id="KOG4376">
    <property type="taxonomic scope" value="Eukaryota"/>
</dbReference>
<name>A7SGL7_NEMVE</name>
<feature type="compositionally biased region" description="Polar residues" evidence="4">
    <location>
        <begin position="311"/>
        <end position="325"/>
    </location>
</feature>
<evidence type="ECO:0000313" key="7">
    <source>
        <dbReference type="Proteomes" id="UP000001593"/>
    </source>
</evidence>
<dbReference type="Pfam" id="PF05253">
    <property type="entry name" value="zf-U11-48K"/>
    <property type="match status" value="2"/>
</dbReference>
<protein>
    <recommendedName>
        <fullName evidence="5">CHHC U11-48K-type domain-containing protein</fullName>
    </recommendedName>
</protein>
<dbReference type="GO" id="GO:0008270">
    <property type="term" value="F:zinc ion binding"/>
    <property type="evidence" value="ECO:0007669"/>
    <property type="project" value="UniProtKB-KW"/>
</dbReference>
<feature type="domain" description="CHHC U11-48K-type" evidence="5">
    <location>
        <begin position="43"/>
        <end position="70"/>
    </location>
</feature>
<keyword evidence="3" id="KW-0862">Zinc</keyword>
<proteinExistence type="predicted"/>